<dbReference type="AlphaFoldDB" id="A0A672Z594"/>
<name>A0A672Z594_9TELE</name>
<proteinExistence type="predicted"/>
<dbReference type="Proteomes" id="UP000472271">
    <property type="component" value="Chromosome 16"/>
</dbReference>
<keyword evidence="2" id="KW-1185">Reference proteome</keyword>
<dbReference type="Ensembl" id="ENSSORT00005012853.1">
    <property type="protein sequence ID" value="ENSSORP00005012456.1"/>
    <property type="gene ID" value="ENSSORG00005006545.1"/>
</dbReference>
<reference evidence="1" key="1">
    <citation type="submission" date="2019-06" db="EMBL/GenBank/DDBJ databases">
        <authorList>
            <consortium name="Wellcome Sanger Institute Data Sharing"/>
        </authorList>
    </citation>
    <scope>NUCLEOTIDE SEQUENCE [LARGE SCALE GENOMIC DNA]</scope>
</reference>
<evidence type="ECO:0000313" key="1">
    <source>
        <dbReference type="Ensembl" id="ENSSORP00005012456.1"/>
    </source>
</evidence>
<evidence type="ECO:0000313" key="2">
    <source>
        <dbReference type="Proteomes" id="UP000472271"/>
    </source>
</evidence>
<reference evidence="1" key="2">
    <citation type="submission" date="2025-08" db="UniProtKB">
        <authorList>
            <consortium name="Ensembl"/>
        </authorList>
    </citation>
    <scope>IDENTIFICATION</scope>
</reference>
<dbReference type="InParanoid" id="A0A672Z594"/>
<dbReference type="PANTHER" id="PTHR31635">
    <property type="entry name" value="REVERSE TRANSCRIPTASE DOMAIN-CONTAINING PROTEIN-RELATED"/>
    <property type="match status" value="1"/>
</dbReference>
<sequence length="114" mass="12765">LLLYISNPLTSIKSILSLLKKFGSFSGYKVNLLKSGCFPINSAALLIKQSDLPFKLSTSGFRYLQINVTRSLSSLYVANFTPLLNQTKADLHRWNSLPLSLMGRTNAVKKEKDR</sequence>
<protein>
    <recommendedName>
        <fullName evidence="3">Reverse transcriptase domain-containing protein</fullName>
    </recommendedName>
</protein>
<organism evidence="1 2">
    <name type="scientific">Sphaeramia orbicularis</name>
    <name type="common">orbiculate cardinalfish</name>
    <dbReference type="NCBI Taxonomy" id="375764"/>
    <lineage>
        <taxon>Eukaryota</taxon>
        <taxon>Metazoa</taxon>
        <taxon>Chordata</taxon>
        <taxon>Craniata</taxon>
        <taxon>Vertebrata</taxon>
        <taxon>Euteleostomi</taxon>
        <taxon>Actinopterygii</taxon>
        <taxon>Neopterygii</taxon>
        <taxon>Teleostei</taxon>
        <taxon>Neoteleostei</taxon>
        <taxon>Acanthomorphata</taxon>
        <taxon>Gobiaria</taxon>
        <taxon>Kurtiformes</taxon>
        <taxon>Apogonoidei</taxon>
        <taxon>Apogonidae</taxon>
        <taxon>Apogoninae</taxon>
        <taxon>Sphaeramia</taxon>
    </lineage>
</organism>
<accession>A0A672Z594</accession>
<dbReference type="PANTHER" id="PTHR31635:SF196">
    <property type="entry name" value="REVERSE TRANSCRIPTASE DOMAIN-CONTAINING PROTEIN-RELATED"/>
    <property type="match status" value="1"/>
</dbReference>
<reference evidence="1" key="3">
    <citation type="submission" date="2025-09" db="UniProtKB">
        <authorList>
            <consortium name="Ensembl"/>
        </authorList>
    </citation>
    <scope>IDENTIFICATION</scope>
</reference>
<evidence type="ECO:0008006" key="3">
    <source>
        <dbReference type="Google" id="ProtNLM"/>
    </source>
</evidence>